<feature type="transmembrane region" description="Helical" evidence="1">
    <location>
        <begin position="12"/>
        <end position="33"/>
    </location>
</feature>
<reference evidence="2 3" key="1">
    <citation type="submission" date="2022-01" db="EMBL/GenBank/DDBJ databases">
        <title>Maritalea mediterranea sp. nov., isolated from marine plastic residues from the Malva-rosa beach (Valencia, Spain).</title>
        <authorList>
            <person name="Vidal-Verdu A."/>
            <person name="Molina-Menor E."/>
            <person name="Pascual J."/>
            <person name="Pereto J."/>
            <person name="Porcar M."/>
        </authorList>
    </citation>
    <scope>NUCLEOTIDE SEQUENCE [LARGE SCALE GENOMIC DNA]</scope>
    <source>
        <strain evidence="2 3">P4.10X</strain>
    </source>
</reference>
<name>A0ABS9E4K2_9HYPH</name>
<keyword evidence="1" id="KW-0812">Transmembrane</keyword>
<dbReference type="Proteomes" id="UP001201217">
    <property type="component" value="Unassembled WGS sequence"/>
</dbReference>
<evidence type="ECO:0000313" key="3">
    <source>
        <dbReference type="Proteomes" id="UP001201217"/>
    </source>
</evidence>
<keyword evidence="1" id="KW-1133">Transmembrane helix</keyword>
<feature type="transmembrane region" description="Helical" evidence="1">
    <location>
        <begin position="53"/>
        <end position="76"/>
    </location>
</feature>
<keyword evidence="3" id="KW-1185">Reference proteome</keyword>
<feature type="transmembrane region" description="Helical" evidence="1">
    <location>
        <begin position="135"/>
        <end position="157"/>
    </location>
</feature>
<comment type="caution">
    <text evidence="2">The sequence shown here is derived from an EMBL/GenBank/DDBJ whole genome shotgun (WGS) entry which is preliminary data.</text>
</comment>
<dbReference type="InterPro" id="IPR025495">
    <property type="entry name" value="DUF4386"/>
</dbReference>
<dbReference type="EMBL" id="JAKGTI010000001">
    <property type="protein sequence ID" value="MCF4097790.1"/>
    <property type="molecule type" value="Genomic_DNA"/>
</dbReference>
<keyword evidence="1" id="KW-0472">Membrane</keyword>
<feature type="transmembrane region" description="Helical" evidence="1">
    <location>
        <begin position="192"/>
        <end position="211"/>
    </location>
</feature>
<feature type="transmembrane region" description="Helical" evidence="1">
    <location>
        <begin position="166"/>
        <end position="186"/>
    </location>
</feature>
<dbReference type="RefSeq" id="WP_236113337.1">
    <property type="nucleotide sequence ID" value="NZ_JAKGTI010000001.1"/>
</dbReference>
<proteinExistence type="predicted"/>
<protein>
    <submittedName>
        <fullName evidence="2">DUF4386 domain-containing protein</fullName>
    </submittedName>
</protein>
<organism evidence="2 3">
    <name type="scientific">Maritalea mediterranea</name>
    <dbReference type="NCBI Taxonomy" id="2909667"/>
    <lineage>
        <taxon>Bacteria</taxon>
        <taxon>Pseudomonadati</taxon>
        <taxon>Pseudomonadota</taxon>
        <taxon>Alphaproteobacteria</taxon>
        <taxon>Hyphomicrobiales</taxon>
        <taxon>Devosiaceae</taxon>
        <taxon>Maritalea</taxon>
    </lineage>
</organism>
<sequence length="231" mass="24846">MTQPTYLNRNAARLAGIFFIGSFLSYGIGTALMEPLLLAADPITTIESQRITYLVAAFAVAILHTFTNVGAITILFRAMSPFAPLKALGYLSLTLMGTMALLVGSVFLMLAVPTIDATDPLYTEAFGKLLYYINFYFYQSGMTLWGVGGLLMCAVLWRTQLVPRSLAILGVVGYTIFIVGTTSEFFLSGWGVMLSIPGGLFEVGLSIWLIAKGFNASANTPHAHQAASSMA</sequence>
<evidence type="ECO:0000256" key="1">
    <source>
        <dbReference type="SAM" id="Phobius"/>
    </source>
</evidence>
<gene>
    <name evidence="2" type="ORF">L1I42_04740</name>
</gene>
<evidence type="ECO:0000313" key="2">
    <source>
        <dbReference type="EMBL" id="MCF4097790.1"/>
    </source>
</evidence>
<feature type="transmembrane region" description="Helical" evidence="1">
    <location>
        <begin position="88"/>
        <end position="115"/>
    </location>
</feature>
<accession>A0ABS9E4K2</accession>
<dbReference type="Pfam" id="PF14329">
    <property type="entry name" value="DUF4386"/>
    <property type="match status" value="1"/>
</dbReference>